<feature type="non-terminal residue" evidence="1">
    <location>
        <position position="1"/>
    </location>
</feature>
<dbReference type="Proteomes" id="UP000266643">
    <property type="component" value="Unassembled WGS sequence"/>
</dbReference>
<dbReference type="AlphaFoldDB" id="A0A397DVA7"/>
<accession>A0A397DVA7</accession>
<evidence type="ECO:0000313" key="1">
    <source>
        <dbReference type="EMBL" id="RHY71810.1"/>
    </source>
</evidence>
<reference evidence="1 2" key="1">
    <citation type="submission" date="2018-08" db="EMBL/GenBank/DDBJ databases">
        <title>Aphanomyces genome sequencing and annotation.</title>
        <authorList>
            <person name="Minardi D."/>
            <person name="Oidtmann B."/>
            <person name="Van Der Giezen M."/>
            <person name="Studholme D.J."/>
        </authorList>
    </citation>
    <scope>NUCLEOTIDE SEQUENCE [LARGE SCALE GENOMIC DNA]</scope>
    <source>
        <strain evidence="1 2">D2</strain>
    </source>
</reference>
<sequence>KKRSSLLSLTRRNVAIQSWIRDQEANRQANKAYRAAAQANDVAHQRRVALAEAQQDEFERWVHSARPTNGSSRWPDIVTFSGGMRLSRFQAYTFDPAEMHDTWAWEFFSAQMRLKKAPNWVGPMYELGPGGDP</sequence>
<organism evidence="1 2">
    <name type="scientific">Aphanomyces astaci</name>
    <name type="common">Crayfish plague agent</name>
    <dbReference type="NCBI Taxonomy" id="112090"/>
    <lineage>
        <taxon>Eukaryota</taxon>
        <taxon>Sar</taxon>
        <taxon>Stramenopiles</taxon>
        <taxon>Oomycota</taxon>
        <taxon>Saprolegniomycetes</taxon>
        <taxon>Saprolegniales</taxon>
        <taxon>Verrucalvaceae</taxon>
        <taxon>Aphanomyces</taxon>
    </lineage>
</organism>
<gene>
    <name evidence="1" type="ORF">DYB30_011353</name>
</gene>
<name>A0A397DVA7_APHAT</name>
<dbReference type="EMBL" id="QUTD01003674">
    <property type="protein sequence ID" value="RHY71810.1"/>
    <property type="molecule type" value="Genomic_DNA"/>
</dbReference>
<protein>
    <submittedName>
        <fullName evidence="1">Uncharacterized protein</fullName>
    </submittedName>
</protein>
<evidence type="ECO:0000313" key="2">
    <source>
        <dbReference type="Proteomes" id="UP000266643"/>
    </source>
</evidence>
<proteinExistence type="predicted"/>
<comment type="caution">
    <text evidence="1">The sequence shown here is derived from an EMBL/GenBank/DDBJ whole genome shotgun (WGS) entry which is preliminary data.</text>
</comment>